<evidence type="ECO:0000256" key="4">
    <source>
        <dbReference type="ARBA" id="ARBA00022729"/>
    </source>
</evidence>
<reference evidence="10 11" key="1">
    <citation type="submission" date="2017-12" db="EMBL/GenBank/DDBJ databases">
        <title>Anaerobic carbon monoxide metabolism by Pleomorphomonas carboxyditropha sp. nov., a new mesophilic hydrogenogenic carboxidotroph.</title>
        <authorList>
            <person name="Esquivel-Elizondo S."/>
            <person name="Krajmalnik-Brown R."/>
        </authorList>
    </citation>
    <scope>NUCLEOTIDE SEQUENCE [LARGE SCALE GENOMIC DNA]</scope>
    <source>
        <strain evidence="10 11">R5-392</strain>
    </source>
</reference>
<evidence type="ECO:0000256" key="3">
    <source>
        <dbReference type="ARBA" id="ARBA00022475"/>
    </source>
</evidence>
<comment type="subcellular location">
    <subcellularLocation>
        <location evidence="1">Periplasm</location>
    </subcellularLocation>
</comment>
<dbReference type="Pfam" id="PF01547">
    <property type="entry name" value="SBP_bac_1"/>
    <property type="match status" value="1"/>
</dbReference>
<evidence type="ECO:0000256" key="5">
    <source>
        <dbReference type="ARBA" id="ARBA00022764"/>
    </source>
</evidence>
<dbReference type="RefSeq" id="WP_101290380.1">
    <property type="nucleotide sequence ID" value="NZ_FOUQ01000002.1"/>
</dbReference>
<evidence type="ECO:0000256" key="7">
    <source>
        <dbReference type="ARBA" id="ARBA00023139"/>
    </source>
</evidence>
<dbReference type="Gene3D" id="3.40.190.10">
    <property type="entry name" value="Periplasmic binding protein-like II"/>
    <property type="match status" value="2"/>
</dbReference>
<dbReference type="OrthoDB" id="2509690at2"/>
<keyword evidence="7" id="KW-0564">Palmitate</keyword>
<gene>
    <name evidence="10" type="ORF">CXZ10_16055</name>
</gene>
<evidence type="ECO:0000256" key="2">
    <source>
        <dbReference type="ARBA" id="ARBA00008520"/>
    </source>
</evidence>
<evidence type="ECO:0000313" key="10">
    <source>
        <dbReference type="EMBL" id="PKR87977.1"/>
    </source>
</evidence>
<dbReference type="InterPro" id="IPR006059">
    <property type="entry name" value="SBP"/>
</dbReference>
<dbReference type="SUPFAM" id="SSF53850">
    <property type="entry name" value="Periplasmic binding protein-like II"/>
    <property type="match status" value="1"/>
</dbReference>
<evidence type="ECO:0000313" key="11">
    <source>
        <dbReference type="Proteomes" id="UP000233491"/>
    </source>
</evidence>
<dbReference type="PANTHER" id="PTHR43649:SF33">
    <property type="entry name" value="POLYGALACTURONAN_RHAMNOGALACTURONAN-BINDING PROTEIN YTCQ"/>
    <property type="match status" value="1"/>
</dbReference>
<protein>
    <recommendedName>
        <fullName evidence="12">Carbohydrate ABC transporter substrate-binding protein</fullName>
    </recommendedName>
</protein>
<dbReference type="AlphaFoldDB" id="A0A1I4RXR0"/>
<dbReference type="EMBL" id="PJNW01000014">
    <property type="protein sequence ID" value="PKR87977.1"/>
    <property type="molecule type" value="Genomic_DNA"/>
</dbReference>
<dbReference type="Proteomes" id="UP000233491">
    <property type="component" value="Unassembled WGS sequence"/>
</dbReference>
<dbReference type="PANTHER" id="PTHR43649">
    <property type="entry name" value="ARABINOSE-BINDING PROTEIN-RELATED"/>
    <property type="match status" value="1"/>
</dbReference>
<accession>A0A1I4RXR0</accession>
<keyword evidence="8" id="KW-0449">Lipoprotein</keyword>
<comment type="caution">
    <text evidence="10">The sequence shown here is derived from an EMBL/GenBank/DDBJ whole genome shotgun (WGS) entry which is preliminary data.</text>
</comment>
<keyword evidence="6" id="KW-0472">Membrane</keyword>
<evidence type="ECO:0008006" key="12">
    <source>
        <dbReference type="Google" id="ProtNLM"/>
    </source>
</evidence>
<sequence length="442" mass="47808">MTATRNTKRTARGVMHMLALAGASCLAFALTGGASLAADKVTLTYMASQDWVKEAEQALAKKFEEKTGIAIDFQILPSGQYFNVLQTKLNSGEGPDLFGGQSGVTDLKLQYNVEKNAVDLSGEPWAAREDKLVAAQSSVGGKLYGLTYWDVLGNTWVISYNKKLFAQYGLAAPKSYADFKALCQKLADNGIQPLYEPVADGWHHVLWFPELGPRFEEVTPGLADALNANTATFAGNPTMLTAVTQLKEVYDLGFMGKNALADVYTGASKAMASGKVAMVLANTGFASLVEHDYPDMKASDIGVFLMPLADNQMVNINPAGPTHFIYSGSAHIDAAKQYLDFLAQPENVDYFIDNTPTAMTLPFEGAKSKFSADVQALFDAHKDARGTVYQTAVNYVNPQWMDIGADLTAMFTGAMTPDKVLANIDKRRGDLAKAAKDPAWKK</sequence>
<evidence type="ECO:0000256" key="1">
    <source>
        <dbReference type="ARBA" id="ARBA00004418"/>
    </source>
</evidence>
<evidence type="ECO:0000256" key="9">
    <source>
        <dbReference type="SAM" id="SignalP"/>
    </source>
</evidence>
<keyword evidence="3" id="KW-1003">Cell membrane</keyword>
<comment type="similarity">
    <text evidence="2">Belongs to the bacterial solute-binding protein 1 family.</text>
</comment>
<keyword evidence="5" id="KW-0574">Periplasm</keyword>
<evidence type="ECO:0000256" key="6">
    <source>
        <dbReference type="ARBA" id="ARBA00023136"/>
    </source>
</evidence>
<proteinExistence type="inferred from homology"/>
<keyword evidence="4 9" id="KW-0732">Signal</keyword>
<name>A0A1I4RXR0_9HYPH</name>
<dbReference type="InterPro" id="IPR050490">
    <property type="entry name" value="Bact_solute-bd_prot1"/>
</dbReference>
<feature type="signal peptide" evidence="9">
    <location>
        <begin position="1"/>
        <end position="29"/>
    </location>
</feature>
<organism evidence="10 11">
    <name type="scientific">Pleomorphomonas diazotrophica</name>
    <dbReference type="NCBI Taxonomy" id="1166257"/>
    <lineage>
        <taxon>Bacteria</taxon>
        <taxon>Pseudomonadati</taxon>
        <taxon>Pseudomonadota</taxon>
        <taxon>Alphaproteobacteria</taxon>
        <taxon>Hyphomicrobiales</taxon>
        <taxon>Pleomorphomonadaceae</taxon>
        <taxon>Pleomorphomonas</taxon>
    </lineage>
</organism>
<dbReference type="PROSITE" id="PS51257">
    <property type="entry name" value="PROKAR_LIPOPROTEIN"/>
    <property type="match status" value="1"/>
</dbReference>
<evidence type="ECO:0000256" key="8">
    <source>
        <dbReference type="ARBA" id="ARBA00023288"/>
    </source>
</evidence>
<keyword evidence="11" id="KW-1185">Reference proteome</keyword>
<dbReference type="GO" id="GO:0042597">
    <property type="term" value="C:periplasmic space"/>
    <property type="evidence" value="ECO:0007669"/>
    <property type="project" value="UniProtKB-SubCell"/>
</dbReference>
<feature type="chain" id="PRO_5015065682" description="Carbohydrate ABC transporter substrate-binding protein" evidence="9">
    <location>
        <begin position="30"/>
        <end position="442"/>
    </location>
</feature>